<organism evidence="2 3">
    <name type="scientific">Quercus suber</name>
    <name type="common">Cork oak</name>
    <dbReference type="NCBI Taxonomy" id="58331"/>
    <lineage>
        <taxon>Eukaryota</taxon>
        <taxon>Viridiplantae</taxon>
        <taxon>Streptophyta</taxon>
        <taxon>Embryophyta</taxon>
        <taxon>Tracheophyta</taxon>
        <taxon>Spermatophyta</taxon>
        <taxon>Magnoliopsida</taxon>
        <taxon>eudicotyledons</taxon>
        <taxon>Gunneridae</taxon>
        <taxon>Pentapetalae</taxon>
        <taxon>rosids</taxon>
        <taxon>fabids</taxon>
        <taxon>Fagales</taxon>
        <taxon>Fagaceae</taxon>
        <taxon>Quercus</taxon>
    </lineage>
</organism>
<dbReference type="AlphaFoldDB" id="A0AAW0LCT8"/>
<evidence type="ECO:0000313" key="3">
    <source>
        <dbReference type="Proteomes" id="UP000237347"/>
    </source>
</evidence>
<evidence type="ECO:0000313" key="2">
    <source>
        <dbReference type="EMBL" id="KAK7849452.1"/>
    </source>
</evidence>
<proteinExistence type="predicted"/>
<evidence type="ECO:0000256" key="1">
    <source>
        <dbReference type="SAM" id="MobiDB-lite"/>
    </source>
</evidence>
<sequence length="72" mass="8069">MEDKHQGESSILPKKSVESLDKKPITNTSDQEKTSAEQPSAEQPKRDHHKRSGDAVAAAKERFLARKKAKEQ</sequence>
<dbReference type="Proteomes" id="UP000237347">
    <property type="component" value="Unassembled WGS sequence"/>
</dbReference>
<comment type="caution">
    <text evidence="2">The sequence shown here is derived from an EMBL/GenBank/DDBJ whole genome shotgun (WGS) entry which is preliminary data.</text>
</comment>
<dbReference type="EMBL" id="PKMF04000113">
    <property type="protein sequence ID" value="KAK7849452.1"/>
    <property type="molecule type" value="Genomic_DNA"/>
</dbReference>
<accession>A0AAW0LCT8</accession>
<feature type="region of interest" description="Disordered" evidence="1">
    <location>
        <begin position="1"/>
        <end position="72"/>
    </location>
</feature>
<dbReference type="PANTHER" id="PTHR30060:SF0">
    <property type="entry name" value="COILED-COIL PROTEIN (DUF2040)-RELATED"/>
    <property type="match status" value="1"/>
</dbReference>
<name>A0AAW0LCT8_QUESU</name>
<gene>
    <name evidence="2" type="ORF">CFP56_002873</name>
</gene>
<keyword evidence="3" id="KW-1185">Reference proteome</keyword>
<feature type="compositionally biased region" description="Basic and acidic residues" evidence="1">
    <location>
        <begin position="59"/>
        <end position="72"/>
    </location>
</feature>
<dbReference type="PANTHER" id="PTHR30060">
    <property type="entry name" value="INNER MEMBRANE PROTEIN"/>
    <property type="match status" value="1"/>
</dbReference>
<protein>
    <submittedName>
        <fullName evidence="2">Uncharacterized protein</fullName>
    </submittedName>
</protein>
<dbReference type="Gramene" id="rna-CFP56_40521">
    <property type="protein sequence ID" value="cds-POE85035.1"/>
    <property type="gene ID" value="gene-CFP56_40521"/>
</dbReference>
<reference evidence="2 3" key="1">
    <citation type="journal article" date="2018" name="Sci. Data">
        <title>The draft genome sequence of cork oak.</title>
        <authorList>
            <person name="Ramos A.M."/>
            <person name="Usie A."/>
            <person name="Barbosa P."/>
            <person name="Barros P.M."/>
            <person name="Capote T."/>
            <person name="Chaves I."/>
            <person name="Simoes F."/>
            <person name="Abreu I."/>
            <person name="Carrasquinho I."/>
            <person name="Faro C."/>
            <person name="Guimaraes J.B."/>
            <person name="Mendonca D."/>
            <person name="Nobrega F."/>
            <person name="Rodrigues L."/>
            <person name="Saibo N.J.M."/>
            <person name="Varela M.C."/>
            <person name="Egas C."/>
            <person name="Matos J."/>
            <person name="Miguel C.M."/>
            <person name="Oliveira M.M."/>
            <person name="Ricardo C.P."/>
            <person name="Goncalves S."/>
        </authorList>
    </citation>
    <scope>NUCLEOTIDE SEQUENCE [LARGE SCALE GENOMIC DNA]</scope>
    <source>
        <strain evidence="3">cv. HL8</strain>
    </source>
</reference>
<feature type="compositionally biased region" description="Basic and acidic residues" evidence="1">
    <location>
        <begin position="15"/>
        <end position="35"/>
    </location>
</feature>